<dbReference type="SMART" id="SM00014">
    <property type="entry name" value="acidPPc"/>
    <property type="match status" value="1"/>
</dbReference>
<keyword evidence="1" id="KW-1133">Transmembrane helix</keyword>
<proteinExistence type="predicted"/>
<accession>A0ABP4IML5</accession>
<dbReference type="RefSeq" id="WP_344023385.1">
    <property type="nucleotide sequence ID" value="NZ_BAAAJK010000013.1"/>
</dbReference>
<feature type="transmembrane region" description="Helical" evidence="1">
    <location>
        <begin position="61"/>
        <end position="84"/>
    </location>
</feature>
<dbReference type="PANTHER" id="PTHR14969">
    <property type="entry name" value="SPHINGOSINE-1-PHOSPHATE PHOSPHOHYDROLASE"/>
    <property type="match status" value="1"/>
</dbReference>
<comment type="caution">
    <text evidence="4">The sequence shown here is derived from an EMBL/GenBank/DDBJ whole genome shotgun (WGS) entry which is preliminary data.</text>
</comment>
<gene>
    <name evidence="4" type="ORF">GCM10009613_33270</name>
</gene>
<feature type="signal peptide" evidence="2">
    <location>
        <begin position="1"/>
        <end position="37"/>
    </location>
</feature>
<dbReference type="InterPro" id="IPR036938">
    <property type="entry name" value="PAP2/HPO_sf"/>
</dbReference>
<evidence type="ECO:0000313" key="5">
    <source>
        <dbReference type="Proteomes" id="UP001501414"/>
    </source>
</evidence>
<keyword evidence="5" id="KW-1185">Reference proteome</keyword>
<keyword evidence="2" id="KW-0732">Signal</keyword>
<dbReference type="InterPro" id="IPR000326">
    <property type="entry name" value="PAP2/HPO"/>
</dbReference>
<evidence type="ECO:0000256" key="1">
    <source>
        <dbReference type="SAM" id="Phobius"/>
    </source>
</evidence>
<evidence type="ECO:0000256" key="2">
    <source>
        <dbReference type="SAM" id="SignalP"/>
    </source>
</evidence>
<dbReference type="Pfam" id="PF01569">
    <property type="entry name" value="PAP2"/>
    <property type="match status" value="1"/>
</dbReference>
<organism evidence="4 5">
    <name type="scientific">Pseudonocardia kongjuensis</name>
    <dbReference type="NCBI Taxonomy" id="102227"/>
    <lineage>
        <taxon>Bacteria</taxon>
        <taxon>Bacillati</taxon>
        <taxon>Actinomycetota</taxon>
        <taxon>Actinomycetes</taxon>
        <taxon>Pseudonocardiales</taxon>
        <taxon>Pseudonocardiaceae</taxon>
        <taxon>Pseudonocardia</taxon>
    </lineage>
</organism>
<feature type="domain" description="Phosphatidic acid phosphatase type 2/haloperoxidase" evidence="3">
    <location>
        <begin position="90"/>
        <end position="203"/>
    </location>
</feature>
<dbReference type="Proteomes" id="UP001501414">
    <property type="component" value="Unassembled WGS sequence"/>
</dbReference>
<keyword evidence="1" id="KW-0812">Transmembrane</keyword>
<feature type="transmembrane region" description="Helical" evidence="1">
    <location>
        <begin position="192"/>
        <end position="211"/>
    </location>
</feature>
<sequence length="217" mass="21978">MSPAAPARDVRRLAIVALVLLAAAVALMAVASSGALAGRDVGTAVGLADERRPAATATALVVTEIGNTAASAGLALVVGGALAWRGFRAEGLCVALVPLLTSVVFTALKRVLDRPRPPEELQVMAVANESLPSGHAAMAAAAWTVLVLVLWPRCAARGRALLAGFAVLWVVAVGITRIYLGVHWLSDVLAGWALGAGLAFAGVAVLAAVTARRAAEV</sequence>
<evidence type="ECO:0000313" key="4">
    <source>
        <dbReference type="EMBL" id="GAA1391228.1"/>
    </source>
</evidence>
<evidence type="ECO:0000259" key="3">
    <source>
        <dbReference type="SMART" id="SM00014"/>
    </source>
</evidence>
<dbReference type="EMBL" id="BAAAJK010000013">
    <property type="protein sequence ID" value="GAA1391228.1"/>
    <property type="molecule type" value="Genomic_DNA"/>
</dbReference>
<dbReference type="CDD" id="cd03392">
    <property type="entry name" value="PAP2_like_2"/>
    <property type="match status" value="1"/>
</dbReference>
<feature type="transmembrane region" description="Helical" evidence="1">
    <location>
        <begin position="132"/>
        <end position="151"/>
    </location>
</feature>
<protein>
    <recommendedName>
        <fullName evidence="3">Phosphatidic acid phosphatase type 2/haloperoxidase domain-containing protein</fullName>
    </recommendedName>
</protein>
<reference evidence="5" key="1">
    <citation type="journal article" date="2019" name="Int. J. Syst. Evol. Microbiol.">
        <title>The Global Catalogue of Microorganisms (GCM) 10K type strain sequencing project: providing services to taxonomists for standard genome sequencing and annotation.</title>
        <authorList>
            <consortium name="The Broad Institute Genomics Platform"/>
            <consortium name="The Broad Institute Genome Sequencing Center for Infectious Disease"/>
            <person name="Wu L."/>
            <person name="Ma J."/>
        </authorList>
    </citation>
    <scope>NUCLEOTIDE SEQUENCE [LARGE SCALE GENOMIC DNA]</scope>
    <source>
        <strain evidence="5">JCM 11896</strain>
    </source>
</reference>
<dbReference type="SUPFAM" id="SSF48317">
    <property type="entry name" value="Acid phosphatase/Vanadium-dependent haloperoxidase"/>
    <property type="match status" value="1"/>
</dbReference>
<feature type="transmembrane region" description="Helical" evidence="1">
    <location>
        <begin position="160"/>
        <end position="180"/>
    </location>
</feature>
<dbReference type="PANTHER" id="PTHR14969:SF13">
    <property type="entry name" value="AT30094P"/>
    <property type="match status" value="1"/>
</dbReference>
<keyword evidence="1" id="KW-0472">Membrane</keyword>
<feature type="chain" id="PRO_5046610849" description="Phosphatidic acid phosphatase type 2/haloperoxidase domain-containing protein" evidence="2">
    <location>
        <begin position="38"/>
        <end position="217"/>
    </location>
</feature>
<feature type="transmembrane region" description="Helical" evidence="1">
    <location>
        <begin position="91"/>
        <end position="112"/>
    </location>
</feature>
<name>A0ABP4IML5_9PSEU</name>
<dbReference type="Gene3D" id="1.20.144.10">
    <property type="entry name" value="Phosphatidic acid phosphatase type 2/haloperoxidase"/>
    <property type="match status" value="1"/>
</dbReference>